<dbReference type="InterPro" id="IPR036249">
    <property type="entry name" value="Thioredoxin-like_sf"/>
</dbReference>
<dbReference type="PANTHER" id="PTHR13887">
    <property type="entry name" value="GLUTATHIONE S-TRANSFERASE KAPPA"/>
    <property type="match status" value="1"/>
</dbReference>
<protein>
    <submittedName>
        <fullName evidence="8">DsbA family protein</fullName>
    </submittedName>
</protein>
<reference evidence="9" key="1">
    <citation type="journal article" date="2019" name="Int. J. Syst. Evol. Microbiol.">
        <title>The Global Catalogue of Microorganisms (GCM) 10K type strain sequencing project: providing services to taxonomists for standard genome sequencing and annotation.</title>
        <authorList>
            <consortium name="The Broad Institute Genomics Platform"/>
            <consortium name="The Broad Institute Genome Sequencing Center for Infectious Disease"/>
            <person name="Wu L."/>
            <person name="Ma J."/>
        </authorList>
    </citation>
    <scope>NUCLEOTIDE SEQUENCE [LARGE SCALE GENOMIC DNA]</scope>
    <source>
        <strain evidence="9">JCM 17024</strain>
    </source>
</reference>
<gene>
    <name evidence="8" type="ORF">GCM10022383_18340</name>
</gene>
<evidence type="ECO:0000259" key="7">
    <source>
        <dbReference type="Pfam" id="PF13462"/>
    </source>
</evidence>
<evidence type="ECO:0000256" key="1">
    <source>
        <dbReference type="ARBA" id="ARBA00005791"/>
    </source>
</evidence>
<evidence type="ECO:0000256" key="6">
    <source>
        <dbReference type="SAM" id="Phobius"/>
    </source>
</evidence>
<dbReference type="Proteomes" id="UP001501591">
    <property type="component" value="Unassembled WGS sequence"/>
</dbReference>
<organism evidence="8 9">
    <name type="scientific">Microbacterium soli</name>
    <dbReference type="NCBI Taxonomy" id="446075"/>
    <lineage>
        <taxon>Bacteria</taxon>
        <taxon>Bacillati</taxon>
        <taxon>Actinomycetota</taxon>
        <taxon>Actinomycetes</taxon>
        <taxon>Micrococcales</taxon>
        <taxon>Microbacteriaceae</taxon>
        <taxon>Microbacterium</taxon>
    </lineage>
</organism>
<keyword evidence="6" id="KW-0812">Transmembrane</keyword>
<accession>A0ABP7NBE8</accession>
<keyword evidence="3" id="KW-0560">Oxidoreductase</keyword>
<keyword evidence="4" id="KW-1015">Disulfide bond</keyword>
<dbReference type="InterPro" id="IPR012336">
    <property type="entry name" value="Thioredoxin-like_fold"/>
</dbReference>
<keyword evidence="9" id="KW-1185">Reference proteome</keyword>
<comment type="similarity">
    <text evidence="1">Belongs to the thioredoxin family. DsbA subfamily.</text>
</comment>
<evidence type="ECO:0000256" key="4">
    <source>
        <dbReference type="ARBA" id="ARBA00023157"/>
    </source>
</evidence>
<name>A0ABP7NBE8_9MICO</name>
<sequence>MAQAQSKRNWFAIVISIVVVVALIALGAVVVWMNNMATDAGPAPVSSQEFDAESGAITFGEGKDVIDVFVDFQCPICRDFEEQFGAQLMEAAEGDRITLAYHPVAILDRYSQGTDYSSRSAGAAVCVAETHPDAYLDFAQLLFDNQPAENTPGLETSRLADYAAQVGADDAVSCITDETYRKFGAAQAKKHEVAGTPTVDINGTRLNMQDSADFQKFVDLIS</sequence>
<evidence type="ECO:0000313" key="8">
    <source>
        <dbReference type="EMBL" id="GAA3940826.1"/>
    </source>
</evidence>
<keyword evidence="5" id="KW-0676">Redox-active center</keyword>
<feature type="domain" description="Thioredoxin-like fold" evidence="7">
    <location>
        <begin position="63"/>
        <end position="219"/>
    </location>
</feature>
<evidence type="ECO:0000313" key="9">
    <source>
        <dbReference type="Proteomes" id="UP001501591"/>
    </source>
</evidence>
<keyword evidence="6" id="KW-1133">Transmembrane helix</keyword>
<dbReference type="RefSeq" id="WP_344819251.1">
    <property type="nucleotide sequence ID" value="NZ_BAABCP010000001.1"/>
</dbReference>
<dbReference type="Gene3D" id="3.40.30.10">
    <property type="entry name" value="Glutaredoxin"/>
    <property type="match status" value="1"/>
</dbReference>
<dbReference type="SUPFAM" id="SSF52833">
    <property type="entry name" value="Thioredoxin-like"/>
    <property type="match status" value="1"/>
</dbReference>
<comment type="caution">
    <text evidence="8">The sequence shown here is derived from an EMBL/GenBank/DDBJ whole genome shotgun (WGS) entry which is preliminary data.</text>
</comment>
<feature type="transmembrane region" description="Helical" evidence="6">
    <location>
        <begin position="12"/>
        <end position="33"/>
    </location>
</feature>
<evidence type="ECO:0000256" key="3">
    <source>
        <dbReference type="ARBA" id="ARBA00023002"/>
    </source>
</evidence>
<dbReference type="EMBL" id="BAABCP010000001">
    <property type="protein sequence ID" value="GAA3940826.1"/>
    <property type="molecule type" value="Genomic_DNA"/>
</dbReference>
<keyword evidence="6" id="KW-0472">Membrane</keyword>
<keyword evidence="2" id="KW-0732">Signal</keyword>
<evidence type="ECO:0000256" key="5">
    <source>
        <dbReference type="ARBA" id="ARBA00023284"/>
    </source>
</evidence>
<proteinExistence type="inferred from homology"/>
<dbReference type="CDD" id="cd02972">
    <property type="entry name" value="DsbA_family"/>
    <property type="match status" value="1"/>
</dbReference>
<dbReference type="PANTHER" id="PTHR13887:SF14">
    <property type="entry name" value="DISULFIDE BOND FORMATION PROTEIN D"/>
    <property type="match status" value="1"/>
</dbReference>
<evidence type="ECO:0000256" key="2">
    <source>
        <dbReference type="ARBA" id="ARBA00022729"/>
    </source>
</evidence>
<dbReference type="Pfam" id="PF13462">
    <property type="entry name" value="Thioredoxin_4"/>
    <property type="match status" value="1"/>
</dbReference>